<sequence>MIQNNQLTLSVQLPDDETFKSYQSEVNQSVCKLLNDFITNQAEHSQEKNISGFYLFGLKGVGKSHLLHACCAQAQDSQLTSVCLSFSELRHLSVEVLDGLEQIDLICLDDIQYISGEADWQQAVFDLYNRVVEQNKKIIITGDKSVQALQLTLPDLRSRLSWGYIEQVKPLSDDEKLLAIQFRAQQRGLLLTDEVARFLLTRLSREMSSLLIALDKLDKASIREQRKITIPFIKDVLLT</sequence>
<dbReference type="NCBIfam" id="TIGR03420">
    <property type="entry name" value="DnaA_homol_Hda"/>
    <property type="match status" value="1"/>
</dbReference>
<dbReference type="InterPro" id="IPR017788">
    <property type="entry name" value="Hda"/>
</dbReference>
<dbReference type="PANTHER" id="PTHR30050:SF5">
    <property type="entry name" value="DNAA REGULATORY INACTIVATOR HDA"/>
    <property type="match status" value="1"/>
</dbReference>
<dbReference type="RefSeq" id="WP_311576075.1">
    <property type="nucleotide sequence ID" value="NZ_JAVRIF010000001.1"/>
</dbReference>
<comment type="caution">
    <text evidence="3">The sequence shown here is derived from an EMBL/GenBank/DDBJ whole genome shotgun (WGS) entry which is preliminary data.</text>
</comment>
<organism evidence="3 4">
    <name type="scientific">Thalassotalea castellviae</name>
    <dbReference type="NCBI Taxonomy" id="3075612"/>
    <lineage>
        <taxon>Bacteria</taxon>
        <taxon>Pseudomonadati</taxon>
        <taxon>Pseudomonadota</taxon>
        <taxon>Gammaproteobacteria</taxon>
        <taxon>Alteromonadales</taxon>
        <taxon>Colwelliaceae</taxon>
        <taxon>Thalassotalea</taxon>
    </lineage>
</organism>
<dbReference type="Gene3D" id="1.10.8.60">
    <property type="match status" value="1"/>
</dbReference>
<dbReference type="Gene3D" id="3.40.50.300">
    <property type="entry name" value="P-loop containing nucleotide triphosphate hydrolases"/>
    <property type="match status" value="1"/>
</dbReference>
<dbReference type="SUPFAM" id="SSF52540">
    <property type="entry name" value="P-loop containing nucleoside triphosphate hydrolases"/>
    <property type="match status" value="1"/>
</dbReference>
<reference evidence="3 4" key="1">
    <citation type="submission" date="2023-09" db="EMBL/GenBank/DDBJ databases">
        <authorList>
            <person name="Rey-Velasco X."/>
        </authorList>
    </citation>
    <scope>NUCLEOTIDE SEQUENCE [LARGE SCALE GENOMIC DNA]</scope>
    <source>
        <strain evidence="3 4">W431</strain>
    </source>
</reference>
<evidence type="ECO:0000313" key="4">
    <source>
        <dbReference type="Proteomes" id="UP001266357"/>
    </source>
</evidence>
<evidence type="ECO:0000259" key="1">
    <source>
        <dbReference type="Pfam" id="PF00308"/>
    </source>
</evidence>
<dbReference type="InterPro" id="IPR055199">
    <property type="entry name" value="Hda_lid"/>
</dbReference>
<dbReference type="InterPro" id="IPR013317">
    <property type="entry name" value="DnaA_dom"/>
</dbReference>
<feature type="domain" description="Hda lid" evidence="2">
    <location>
        <begin position="173"/>
        <end position="237"/>
    </location>
</feature>
<keyword evidence="4" id="KW-1185">Reference proteome</keyword>
<gene>
    <name evidence="3" type="primary">hda</name>
    <name evidence="3" type="ORF">RM573_01330</name>
</gene>
<feature type="domain" description="Chromosomal replication initiator protein DnaA ATPAse" evidence="1">
    <location>
        <begin position="42"/>
        <end position="165"/>
    </location>
</feature>
<dbReference type="Proteomes" id="UP001266357">
    <property type="component" value="Unassembled WGS sequence"/>
</dbReference>
<dbReference type="Pfam" id="PF00308">
    <property type="entry name" value="Bac_DnaA"/>
    <property type="match status" value="1"/>
</dbReference>
<accession>A0ABU2ZWB7</accession>
<dbReference type="InterPro" id="IPR027417">
    <property type="entry name" value="P-loop_NTPase"/>
</dbReference>
<evidence type="ECO:0000313" key="3">
    <source>
        <dbReference type="EMBL" id="MDT0602232.1"/>
    </source>
</evidence>
<dbReference type="PANTHER" id="PTHR30050">
    <property type="entry name" value="CHROMOSOMAL REPLICATION INITIATOR PROTEIN DNAA"/>
    <property type="match status" value="1"/>
</dbReference>
<dbReference type="Pfam" id="PF22688">
    <property type="entry name" value="Hda_lid"/>
    <property type="match status" value="1"/>
</dbReference>
<proteinExistence type="predicted"/>
<evidence type="ECO:0000259" key="2">
    <source>
        <dbReference type="Pfam" id="PF22688"/>
    </source>
</evidence>
<protein>
    <submittedName>
        <fullName evidence="3">DnaA regulatory inactivator Hda</fullName>
    </submittedName>
</protein>
<dbReference type="EMBL" id="JAVRIF010000001">
    <property type="protein sequence ID" value="MDT0602232.1"/>
    <property type="molecule type" value="Genomic_DNA"/>
</dbReference>
<name>A0ABU2ZWB7_9GAMM</name>